<proteinExistence type="predicted"/>
<organism evidence="1 2">
    <name type="scientific">Prochlorococcus marinus str. XMU1401</name>
    <dbReference type="NCBI Taxonomy" id="2052594"/>
    <lineage>
        <taxon>Bacteria</taxon>
        <taxon>Bacillati</taxon>
        <taxon>Cyanobacteriota</taxon>
        <taxon>Cyanophyceae</taxon>
        <taxon>Synechococcales</taxon>
        <taxon>Prochlorococcaceae</taxon>
        <taxon>Prochlorococcus</taxon>
    </lineage>
</organism>
<protein>
    <submittedName>
        <fullName evidence="1">Uncharacterized protein</fullName>
    </submittedName>
</protein>
<dbReference type="EMBL" id="JAAORC010000002">
    <property type="protein sequence ID" value="MBO8223101.1"/>
    <property type="molecule type" value="Genomic_DNA"/>
</dbReference>
<reference evidence="1" key="1">
    <citation type="submission" date="2020-03" db="EMBL/GenBank/DDBJ databases">
        <title>Genome differentiation and subclade ecological adaptation of Prochlorococcus HLII clade in the global ocean.</title>
        <authorList>
            <person name="Yan W."/>
            <person name="Fen X."/>
            <person name="Zhang W."/>
        </authorList>
    </citation>
    <scope>NUCLEOTIDE SEQUENCE</scope>
    <source>
        <strain evidence="1">XMU1401</strain>
    </source>
</reference>
<dbReference type="Proteomes" id="UP000666562">
    <property type="component" value="Unassembled WGS sequence"/>
</dbReference>
<accession>A0A8I2BKB4</accession>
<name>A0A8I2BKB4_PROMR</name>
<evidence type="ECO:0000313" key="2">
    <source>
        <dbReference type="Proteomes" id="UP000666562"/>
    </source>
</evidence>
<dbReference type="AlphaFoldDB" id="A0A8I2BKB4"/>
<dbReference type="RefSeq" id="WP_209044432.1">
    <property type="nucleotide sequence ID" value="NZ_JAAORC010000002.1"/>
</dbReference>
<gene>
    <name evidence="1" type="ORF">HA142_06200</name>
</gene>
<evidence type="ECO:0000313" key="1">
    <source>
        <dbReference type="EMBL" id="MBO8223101.1"/>
    </source>
</evidence>
<sequence length="134" mass="15840">MRIKASISVKKKEGYIFMLHESEPVGFPEKFKVIFEEFNYYDGEDDQIVLVKNPVIESDIYKVDNDNFEATFKGVFYFEIPDEKFDDFIESNDTKGIDYSIYLSSIDKEIELYSDDDWEFVENSNIQLQHIEAI</sequence>
<comment type="caution">
    <text evidence="1">The sequence shown here is derived from an EMBL/GenBank/DDBJ whole genome shotgun (WGS) entry which is preliminary data.</text>
</comment>